<proteinExistence type="predicted"/>
<dbReference type="EMBL" id="JAULSW010000006">
    <property type="protein sequence ID" value="KAK3377573.1"/>
    <property type="molecule type" value="Genomic_DNA"/>
</dbReference>
<sequence>MKANSILAAALFSVADASPLLERQSAQGPFGAVSVSTDSALANHAIYIPTTSSTTGGKWPVVVWGNGGCGGDGASNSKFLSWVASYGYLAIASGKPGGSGSTTAQMMTQSIDFAAKVAGTGRYANVDATKIFASGFSCGGVEAMAQSWDKRVSTIGVVSSGLLTNYTAASTFTKPILYVMGGSGDIAYDNAERDFKALPANTPAWKGNLNLGHGGDLFSNQGGKFGKVQLNWLEWLFKGKQDAAKYFTDGYKADGWSVQTHAMDKIKPFV</sequence>
<keyword evidence="1" id="KW-0732">Signal</keyword>
<dbReference type="GO" id="GO:0016787">
    <property type="term" value="F:hydrolase activity"/>
    <property type="evidence" value="ECO:0007669"/>
    <property type="project" value="UniProtKB-KW"/>
</dbReference>
<dbReference type="Proteomes" id="UP001285441">
    <property type="component" value="Unassembled WGS sequence"/>
</dbReference>
<feature type="signal peptide" evidence="1">
    <location>
        <begin position="1"/>
        <end position="17"/>
    </location>
</feature>
<evidence type="ECO:0000313" key="3">
    <source>
        <dbReference type="Proteomes" id="UP001285441"/>
    </source>
</evidence>
<keyword evidence="2" id="KW-0378">Hydrolase</keyword>
<gene>
    <name evidence="2" type="ORF">B0H63DRAFT_511819</name>
</gene>
<dbReference type="AlphaFoldDB" id="A0AAE0KIV7"/>
<feature type="chain" id="PRO_5042290059" evidence="1">
    <location>
        <begin position="18"/>
        <end position="270"/>
    </location>
</feature>
<protein>
    <submittedName>
        <fullName evidence="2">Alpha/Beta hydrolase protein</fullName>
    </submittedName>
</protein>
<reference evidence="2" key="1">
    <citation type="journal article" date="2023" name="Mol. Phylogenet. Evol.">
        <title>Genome-scale phylogeny and comparative genomics of the fungal order Sordariales.</title>
        <authorList>
            <person name="Hensen N."/>
            <person name="Bonometti L."/>
            <person name="Westerberg I."/>
            <person name="Brannstrom I.O."/>
            <person name="Guillou S."/>
            <person name="Cros-Aarteil S."/>
            <person name="Calhoun S."/>
            <person name="Haridas S."/>
            <person name="Kuo A."/>
            <person name="Mondo S."/>
            <person name="Pangilinan J."/>
            <person name="Riley R."/>
            <person name="LaButti K."/>
            <person name="Andreopoulos B."/>
            <person name="Lipzen A."/>
            <person name="Chen C."/>
            <person name="Yan M."/>
            <person name="Daum C."/>
            <person name="Ng V."/>
            <person name="Clum A."/>
            <person name="Steindorff A."/>
            <person name="Ohm R.A."/>
            <person name="Martin F."/>
            <person name="Silar P."/>
            <person name="Natvig D.O."/>
            <person name="Lalanne C."/>
            <person name="Gautier V."/>
            <person name="Ament-Velasquez S.L."/>
            <person name="Kruys A."/>
            <person name="Hutchinson M.I."/>
            <person name="Powell A.J."/>
            <person name="Barry K."/>
            <person name="Miller A.N."/>
            <person name="Grigoriev I.V."/>
            <person name="Debuchy R."/>
            <person name="Gladieux P."/>
            <person name="Hiltunen Thoren M."/>
            <person name="Johannesson H."/>
        </authorList>
    </citation>
    <scope>NUCLEOTIDE SEQUENCE</scope>
    <source>
        <strain evidence="2">CBS 232.78</strain>
    </source>
</reference>
<evidence type="ECO:0000256" key="1">
    <source>
        <dbReference type="SAM" id="SignalP"/>
    </source>
</evidence>
<comment type="caution">
    <text evidence="2">The sequence shown here is derived from an EMBL/GenBank/DDBJ whole genome shotgun (WGS) entry which is preliminary data.</text>
</comment>
<dbReference type="InterPro" id="IPR029058">
    <property type="entry name" value="AB_hydrolase_fold"/>
</dbReference>
<keyword evidence="3" id="KW-1185">Reference proteome</keyword>
<reference evidence="2" key="2">
    <citation type="submission" date="2023-06" db="EMBL/GenBank/DDBJ databases">
        <authorList>
            <consortium name="Lawrence Berkeley National Laboratory"/>
            <person name="Haridas S."/>
            <person name="Hensen N."/>
            <person name="Bonometti L."/>
            <person name="Westerberg I."/>
            <person name="Brannstrom I.O."/>
            <person name="Guillou S."/>
            <person name="Cros-Aarteil S."/>
            <person name="Calhoun S."/>
            <person name="Kuo A."/>
            <person name="Mondo S."/>
            <person name="Pangilinan J."/>
            <person name="Riley R."/>
            <person name="LaButti K."/>
            <person name="Andreopoulos B."/>
            <person name="Lipzen A."/>
            <person name="Chen C."/>
            <person name="Yanf M."/>
            <person name="Daum C."/>
            <person name="Ng V."/>
            <person name="Clum A."/>
            <person name="Steindorff A."/>
            <person name="Ohm R."/>
            <person name="Martin F."/>
            <person name="Silar P."/>
            <person name="Natvig D."/>
            <person name="Lalanne C."/>
            <person name="Gautier V."/>
            <person name="Ament-velasquez S.L."/>
            <person name="Kruys A."/>
            <person name="Hutchinson M.I."/>
            <person name="Powell A.J."/>
            <person name="Barry K."/>
            <person name="Miller A.N."/>
            <person name="Grigoriev I.V."/>
            <person name="Debuchy R."/>
            <person name="Gladieux P."/>
            <person name="Thoren M.H."/>
            <person name="Johannesson H."/>
        </authorList>
    </citation>
    <scope>NUCLEOTIDE SEQUENCE</scope>
    <source>
        <strain evidence="2">CBS 232.78</strain>
    </source>
</reference>
<organism evidence="2 3">
    <name type="scientific">Podospora didyma</name>
    <dbReference type="NCBI Taxonomy" id="330526"/>
    <lineage>
        <taxon>Eukaryota</taxon>
        <taxon>Fungi</taxon>
        <taxon>Dikarya</taxon>
        <taxon>Ascomycota</taxon>
        <taxon>Pezizomycotina</taxon>
        <taxon>Sordariomycetes</taxon>
        <taxon>Sordariomycetidae</taxon>
        <taxon>Sordariales</taxon>
        <taxon>Podosporaceae</taxon>
        <taxon>Podospora</taxon>
    </lineage>
</organism>
<dbReference type="Gene3D" id="3.40.50.1820">
    <property type="entry name" value="alpha/beta hydrolase"/>
    <property type="match status" value="1"/>
</dbReference>
<accession>A0AAE0KIV7</accession>
<evidence type="ECO:0000313" key="2">
    <source>
        <dbReference type="EMBL" id="KAK3377573.1"/>
    </source>
</evidence>
<dbReference type="SUPFAM" id="SSF53474">
    <property type="entry name" value="alpha/beta-Hydrolases"/>
    <property type="match status" value="1"/>
</dbReference>
<name>A0AAE0KIV7_9PEZI</name>